<sequence length="100" mass="10674">MPTITCPCCRAANGAGPNCRRCSTDLSLMFKLEDDRESLLATAGRHLADGRVAEALSLIAHAETLRPGPDVLQLRAVASLLNRDFTSALNFHHAATSTAK</sequence>
<reference evidence="2" key="1">
    <citation type="submission" date="2019-08" db="EMBL/GenBank/DDBJ databases">
        <title>Limnoglobus roseus gen. nov., sp. nov., a novel freshwater planctomycete with a giant genome from the family Gemmataceae.</title>
        <authorList>
            <person name="Kulichevskaya I.S."/>
            <person name="Naumoff D.G."/>
            <person name="Miroshnikov K."/>
            <person name="Ivanova A."/>
            <person name="Philippov D.A."/>
            <person name="Hakobyan A."/>
            <person name="Rijpstra I.C."/>
            <person name="Sinninghe Damste J.S."/>
            <person name="Liesack W."/>
            <person name="Dedysh S.N."/>
        </authorList>
    </citation>
    <scope>NUCLEOTIDE SEQUENCE [LARGE SCALE GENOMIC DNA]</scope>
    <source>
        <strain evidence="2">PX52</strain>
    </source>
</reference>
<proteinExistence type="predicted"/>
<protein>
    <recommendedName>
        <fullName evidence="3">Tetratricopeptide repeat protein</fullName>
    </recommendedName>
</protein>
<evidence type="ECO:0000313" key="2">
    <source>
        <dbReference type="Proteomes" id="UP000324974"/>
    </source>
</evidence>
<dbReference type="EMBL" id="CP042425">
    <property type="protein sequence ID" value="QEL15396.1"/>
    <property type="molecule type" value="Genomic_DNA"/>
</dbReference>
<dbReference type="OrthoDB" id="290210at2"/>
<dbReference type="AlphaFoldDB" id="A0A5C1ABJ7"/>
<evidence type="ECO:0000313" key="1">
    <source>
        <dbReference type="EMBL" id="QEL15396.1"/>
    </source>
</evidence>
<dbReference type="RefSeq" id="WP_149110217.1">
    <property type="nucleotide sequence ID" value="NZ_CP042425.1"/>
</dbReference>
<dbReference type="Proteomes" id="UP000324974">
    <property type="component" value="Chromosome"/>
</dbReference>
<name>A0A5C1ABJ7_9BACT</name>
<accession>A0A5C1ABJ7</accession>
<organism evidence="1 2">
    <name type="scientific">Limnoglobus roseus</name>
    <dbReference type="NCBI Taxonomy" id="2598579"/>
    <lineage>
        <taxon>Bacteria</taxon>
        <taxon>Pseudomonadati</taxon>
        <taxon>Planctomycetota</taxon>
        <taxon>Planctomycetia</taxon>
        <taxon>Gemmatales</taxon>
        <taxon>Gemmataceae</taxon>
        <taxon>Limnoglobus</taxon>
    </lineage>
</organism>
<evidence type="ECO:0008006" key="3">
    <source>
        <dbReference type="Google" id="ProtNLM"/>
    </source>
</evidence>
<keyword evidence="2" id="KW-1185">Reference proteome</keyword>
<dbReference type="KEGG" id="lrs:PX52LOC_02315"/>
<gene>
    <name evidence="1" type="ORF">PX52LOC_02315</name>
</gene>